<organism evidence="1">
    <name type="scientific">Sulfurovum sp. enrichment culture clone C5</name>
    <dbReference type="NCBI Taxonomy" id="497650"/>
    <lineage>
        <taxon>Bacteria</taxon>
        <taxon>Pseudomonadati</taxon>
        <taxon>Campylobacterota</taxon>
        <taxon>Epsilonproteobacteria</taxon>
        <taxon>Campylobacterales</taxon>
        <taxon>Sulfurovaceae</taxon>
        <taxon>Sulfurovum</taxon>
        <taxon>environmental samples</taxon>
    </lineage>
</organism>
<sequence>MGFECGVRCERGCILCRCEDDDHFKLTHPKPLTSATNYFIVKIRYNSRNYIKWIRYAKNKKYSCYCTR</sequence>
<proteinExistence type="predicted"/>
<reference evidence="1" key="1">
    <citation type="submission" date="2015-11" db="EMBL/GenBank/DDBJ databases">
        <authorList>
            <person name="Zhang Y."/>
            <person name="Guo Z."/>
        </authorList>
    </citation>
    <scope>NUCLEOTIDE SEQUENCE</scope>
    <source>
        <strain evidence="1">BN30871</strain>
    </source>
</reference>
<accession>A0A0S4XNL6</accession>
<gene>
    <name evidence="1" type="ORF">BN3087_280018</name>
</gene>
<name>A0A0S4XNL6_9BACT</name>
<dbReference type="EMBL" id="FAXN01000027">
    <property type="protein sequence ID" value="CUV65345.1"/>
    <property type="molecule type" value="Genomic_DNA"/>
</dbReference>
<evidence type="ECO:0000313" key="1">
    <source>
        <dbReference type="EMBL" id="CUV65345.1"/>
    </source>
</evidence>
<protein>
    <submittedName>
        <fullName evidence="1">Uncharacterized protein</fullName>
    </submittedName>
</protein>
<dbReference type="AlphaFoldDB" id="A0A0S4XNL6"/>